<protein>
    <recommendedName>
        <fullName evidence="2">RNase III domain-containing protein</fullName>
    </recommendedName>
</protein>
<dbReference type="GO" id="GO:0005634">
    <property type="term" value="C:nucleus"/>
    <property type="evidence" value="ECO:0007669"/>
    <property type="project" value="TreeGrafter"/>
</dbReference>
<evidence type="ECO:0000313" key="4">
    <source>
        <dbReference type="EMBL" id="KAK1608305.1"/>
    </source>
</evidence>
<reference evidence="3" key="1">
    <citation type="submission" date="2023-07" db="EMBL/GenBank/DDBJ databases">
        <title>A chromosome-level genome assembly of Lolium multiflorum.</title>
        <authorList>
            <person name="Chen Y."/>
            <person name="Copetti D."/>
            <person name="Kolliker R."/>
            <person name="Studer B."/>
        </authorList>
    </citation>
    <scope>NUCLEOTIDE SEQUENCE</scope>
    <source>
        <strain evidence="3">02402/16</strain>
        <tissue evidence="3">Leaf</tissue>
    </source>
</reference>
<evidence type="ECO:0000259" key="2">
    <source>
        <dbReference type="PROSITE" id="PS50142"/>
    </source>
</evidence>
<dbReference type="Pfam" id="PF00636">
    <property type="entry name" value="Ribonuclease_3"/>
    <property type="match status" value="1"/>
</dbReference>
<dbReference type="PANTHER" id="PTHR14950">
    <property type="entry name" value="DICER-RELATED"/>
    <property type="match status" value="1"/>
</dbReference>
<name>A0AAD8UZH6_LOLMU</name>
<dbReference type="Gene3D" id="1.10.1520.10">
    <property type="entry name" value="Ribonuclease III domain"/>
    <property type="match status" value="1"/>
</dbReference>
<organism evidence="3 5">
    <name type="scientific">Lolium multiflorum</name>
    <name type="common">Italian ryegrass</name>
    <name type="synonym">Lolium perenne subsp. multiflorum</name>
    <dbReference type="NCBI Taxonomy" id="4521"/>
    <lineage>
        <taxon>Eukaryota</taxon>
        <taxon>Viridiplantae</taxon>
        <taxon>Streptophyta</taxon>
        <taxon>Embryophyta</taxon>
        <taxon>Tracheophyta</taxon>
        <taxon>Spermatophyta</taxon>
        <taxon>Magnoliopsida</taxon>
        <taxon>Liliopsida</taxon>
        <taxon>Poales</taxon>
        <taxon>Poaceae</taxon>
        <taxon>BOP clade</taxon>
        <taxon>Pooideae</taxon>
        <taxon>Poodae</taxon>
        <taxon>Poeae</taxon>
        <taxon>Poeae Chloroplast Group 2 (Poeae type)</taxon>
        <taxon>Loliodinae</taxon>
        <taxon>Loliinae</taxon>
        <taxon>Lolium</taxon>
    </lineage>
</organism>
<evidence type="ECO:0000313" key="5">
    <source>
        <dbReference type="Proteomes" id="UP001231189"/>
    </source>
</evidence>
<dbReference type="InterPro" id="IPR036389">
    <property type="entry name" value="RNase_III_sf"/>
</dbReference>
<dbReference type="GO" id="GO:0004525">
    <property type="term" value="F:ribonuclease III activity"/>
    <property type="evidence" value="ECO:0007669"/>
    <property type="project" value="InterPro"/>
</dbReference>
<evidence type="ECO:0000313" key="3">
    <source>
        <dbReference type="EMBL" id="KAK1579275.1"/>
    </source>
</evidence>
<sequence length="342" mass="37906">MSTTFAAIATGVEAAADLPPNSDDELVKMKEYVSRAILLLQMELNHEQKFLGHDTSDVAADDEAAEPEVHKICAIRISNAVDDFTAVEAVLGYTFKNKALLEEALTHTSFRAPRELVDAKFTFKDLEFLGDKAISNAVTRHHLLRNRSMSSSLTRLHSLNVDNEKLARAALAHRLHRFLRHEVPSFQGDVDDFAEEIAGYPLHSNGQVCTPKLLSDIVESLIGAVSIDCNDDLEQVWQVFQRLADPLISPETMAMIGEQPMTEFNELNPRLRVKAKIIAQKSSKSWTVKVVLAGETIGSATYGRSKDVATNRAIKSALDTIRGKIAGQHPRAKLPSQVWRKK</sequence>
<dbReference type="PROSITE" id="PS50142">
    <property type="entry name" value="RNASE_3_2"/>
    <property type="match status" value="1"/>
</dbReference>
<dbReference type="CDD" id="cd00593">
    <property type="entry name" value="RIBOc"/>
    <property type="match status" value="1"/>
</dbReference>
<comment type="caution">
    <text evidence="3">The sequence shown here is derived from an EMBL/GenBank/DDBJ whole genome shotgun (WGS) entry which is preliminary data.</text>
</comment>
<dbReference type="GO" id="GO:0003723">
    <property type="term" value="F:RNA binding"/>
    <property type="evidence" value="ECO:0007669"/>
    <property type="project" value="TreeGrafter"/>
</dbReference>
<dbReference type="GO" id="GO:0030422">
    <property type="term" value="P:siRNA processing"/>
    <property type="evidence" value="ECO:0007669"/>
    <property type="project" value="TreeGrafter"/>
</dbReference>
<keyword evidence="5" id="KW-1185">Reference proteome</keyword>
<dbReference type="InterPro" id="IPR000999">
    <property type="entry name" value="RNase_III_dom"/>
</dbReference>
<dbReference type="PANTHER" id="PTHR14950:SF54">
    <property type="entry name" value="RNASE II-LIKE 1"/>
    <property type="match status" value="1"/>
</dbReference>
<dbReference type="GO" id="GO:0005737">
    <property type="term" value="C:cytoplasm"/>
    <property type="evidence" value="ECO:0007669"/>
    <property type="project" value="TreeGrafter"/>
</dbReference>
<dbReference type="EMBL" id="JAUUTY010000825">
    <property type="protein sequence ID" value="KAK1579275.1"/>
    <property type="molecule type" value="Genomic_DNA"/>
</dbReference>
<feature type="domain" description="RNase III" evidence="2">
    <location>
        <begin position="84"/>
        <end position="230"/>
    </location>
</feature>
<accession>A0AAD8UZH6</accession>
<dbReference type="AlphaFoldDB" id="A0AAD8UZH6"/>
<gene>
    <name evidence="3" type="ORF">QYE76_019036</name>
    <name evidence="4" type="ORF">QYE76_031978</name>
</gene>
<dbReference type="SUPFAM" id="SSF69065">
    <property type="entry name" value="RNase III domain-like"/>
    <property type="match status" value="1"/>
</dbReference>
<dbReference type="Proteomes" id="UP001231189">
    <property type="component" value="Unassembled WGS sequence"/>
</dbReference>
<evidence type="ECO:0000256" key="1">
    <source>
        <dbReference type="ARBA" id="ARBA00022801"/>
    </source>
</evidence>
<dbReference type="EMBL" id="JAUUTY010000007">
    <property type="protein sequence ID" value="KAK1608305.1"/>
    <property type="molecule type" value="Genomic_DNA"/>
</dbReference>
<proteinExistence type="predicted"/>
<keyword evidence="1" id="KW-0378">Hydrolase</keyword>
<dbReference type="SMART" id="SM00535">
    <property type="entry name" value="RIBOc"/>
    <property type="match status" value="1"/>
</dbReference>